<dbReference type="EMBL" id="FSRQ01000001">
    <property type="protein sequence ID" value="SIN79839.1"/>
    <property type="molecule type" value="Genomic_DNA"/>
</dbReference>
<dbReference type="PROSITE" id="PS01124">
    <property type="entry name" value="HTH_ARAC_FAMILY_2"/>
    <property type="match status" value="1"/>
</dbReference>
<dbReference type="OrthoDB" id="2666928at2"/>
<dbReference type="AlphaFoldDB" id="A0A1N6E9W2"/>
<evidence type="ECO:0000313" key="5">
    <source>
        <dbReference type="EMBL" id="SIN79839.1"/>
    </source>
</evidence>
<dbReference type="InterPro" id="IPR020449">
    <property type="entry name" value="Tscrpt_reg_AraC-type_HTH"/>
</dbReference>
<keyword evidence="3" id="KW-0804">Transcription</keyword>
<dbReference type="Proteomes" id="UP000184782">
    <property type="component" value="Unassembled WGS sequence"/>
</dbReference>
<keyword evidence="6" id="KW-1185">Reference proteome</keyword>
<proteinExistence type="predicted"/>
<gene>
    <name evidence="5" type="ORF">SAMN05421769_0062</name>
</gene>
<sequence length="277" mass="32616">MKSTFFSVQKKSSEYFKNIFSDSMYHIFLFSGNGKIIVDFTEYNFTGKTVFFSSPFQNIQILSEDQIEIEVLNFHGDFYCIEFHKKEVACNGLLFNNIYLFPHFSLTEEVYQEISDYFSKIQEVDYHEDFSGSVLQSYLQLILAISSREKNKLLPDKEIIKDDFNELKSFQNLVEEHFILEKNLSFYADLLHVTSNTLSKKIKSKFNKTPSQIIQERVILEAKKQIHLTRKSIKEIAVELNFNDEFHFSKYFKKYVGISPTQFRKETGISIVADLYK</sequence>
<accession>A0A1N6E9W2</accession>
<organism evidence="5 6">
    <name type="scientific">Chryseobacterium scophthalmum</name>
    <dbReference type="NCBI Taxonomy" id="59733"/>
    <lineage>
        <taxon>Bacteria</taxon>
        <taxon>Pseudomonadati</taxon>
        <taxon>Bacteroidota</taxon>
        <taxon>Flavobacteriia</taxon>
        <taxon>Flavobacteriales</taxon>
        <taxon>Weeksellaceae</taxon>
        <taxon>Chryseobacterium group</taxon>
        <taxon>Chryseobacterium</taxon>
    </lineage>
</organism>
<dbReference type="PANTHER" id="PTHR43280">
    <property type="entry name" value="ARAC-FAMILY TRANSCRIPTIONAL REGULATOR"/>
    <property type="match status" value="1"/>
</dbReference>
<dbReference type="Pfam" id="PF12833">
    <property type="entry name" value="HTH_18"/>
    <property type="match status" value="1"/>
</dbReference>
<evidence type="ECO:0000259" key="4">
    <source>
        <dbReference type="PROSITE" id="PS01124"/>
    </source>
</evidence>
<reference evidence="6" key="1">
    <citation type="submission" date="2016-12" db="EMBL/GenBank/DDBJ databases">
        <authorList>
            <person name="Varghese N."/>
            <person name="Submissions S."/>
        </authorList>
    </citation>
    <scope>NUCLEOTIDE SEQUENCE [LARGE SCALE GENOMIC DNA]</scope>
    <source>
        <strain evidence="6">DSM 16779</strain>
    </source>
</reference>
<dbReference type="RefSeq" id="WP_074228022.1">
    <property type="nucleotide sequence ID" value="NZ_FSRQ01000001.1"/>
</dbReference>
<evidence type="ECO:0000313" key="6">
    <source>
        <dbReference type="Proteomes" id="UP000184782"/>
    </source>
</evidence>
<dbReference type="Gene3D" id="1.10.10.60">
    <property type="entry name" value="Homeodomain-like"/>
    <property type="match status" value="1"/>
</dbReference>
<name>A0A1N6E9W2_9FLAO</name>
<protein>
    <submittedName>
        <fullName evidence="5">AraC-type DNA-binding protein</fullName>
    </submittedName>
</protein>
<evidence type="ECO:0000256" key="1">
    <source>
        <dbReference type="ARBA" id="ARBA00023015"/>
    </source>
</evidence>
<dbReference type="GO" id="GO:0043565">
    <property type="term" value="F:sequence-specific DNA binding"/>
    <property type="evidence" value="ECO:0007669"/>
    <property type="project" value="InterPro"/>
</dbReference>
<dbReference type="PRINTS" id="PR00032">
    <property type="entry name" value="HTHARAC"/>
</dbReference>
<dbReference type="InterPro" id="IPR018060">
    <property type="entry name" value="HTH_AraC"/>
</dbReference>
<evidence type="ECO:0000256" key="2">
    <source>
        <dbReference type="ARBA" id="ARBA00023125"/>
    </source>
</evidence>
<feature type="domain" description="HTH araC/xylS-type" evidence="4">
    <location>
        <begin position="168"/>
        <end position="266"/>
    </location>
</feature>
<dbReference type="GO" id="GO:0003700">
    <property type="term" value="F:DNA-binding transcription factor activity"/>
    <property type="evidence" value="ECO:0007669"/>
    <property type="project" value="InterPro"/>
</dbReference>
<dbReference type="STRING" id="59733.SAMN05421769_0062"/>
<dbReference type="SMART" id="SM00342">
    <property type="entry name" value="HTH_ARAC"/>
    <property type="match status" value="1"/>
</dbReference>
<dbReference type="InterPro" id="IPR009057">
    <property type="entry name" value="Homeodomain-like_sf"/>
</dbReference>
<keyword evidence="1" id="KW-0805">Transcription regulation</keyword>
<keyword evidence="2 5" id="KW-0238">DNA-binding</keyword>
<dbReference type="SUPFAM" id="SSF46689">
    <property type="entry name" value="Homeodomain-like"/>
    <property type="match status" value="1"/>
</dbReference>
<evidence type="ECO:0000256" key="3">
    <source>
        <dbReference type="ARBA" id="ARBA00023163"/>
    </source>
</evidence>
<dbReference type="PANTHER" id="PTHR43280:SF32">
    <property type="entry name" value="TRANSCRIPTIONAL REGULATORY PROTEIN"/>
    <property type="match status" value="1"/>
</dbReference>